<evidence type="ECO:0000256" key="1">
    <source>
        <dbReference type="SAM" id="Phobius"/>
    </source>
</evidence>
<evidence type="ECO:0000313" key="4">
    <source>
        <dbReference type="Proteomes" id="UP000005237"/>
    </source>
</evidence>
<proteinExistence type="predicted"/>
<evidence type="ECO:0000313" key="3">
    <source>
        <dbReference type="EnsemblMetazoa" id="CJA13021b.1"/>
    </source>
</evidence>
<accession>A0A8R1HVH8</accession>
<dbReference type="GO" id="GO:0000139">
    <property type="term" value="C:Golgi membrane"/>
    <property type="evidence" value="ECO:0007669"/>
    <property type="project" value="InterPro"/>
</dbReference>
<organism evidence="3 4">
    <name type="scientific">Caenorhabditis japonica</name>
    <dbReference type="NCBI Taxonomy" id="281687"/>
    <lineage>
        <taxon>Eukaryota</taxon>
        <taxon>Metazoa</taxon>
        <taxon>Ecdysozoa</taxon>
        <taxon>Nematoda</taxon>
        <taxon>Chromadorea</taxon>
        <taxon>Rhabditida</taxon>
        <taxon>Rhabditina</taxon>
        <taxon>Rhabditomorpha</taxon>
        <taxon>Rhabditoidea</taxon>
        <taxon>Rhabditidae</taxon>
        <taxon>Peloderinae</taxon>
        <taxon>Caenorhabditis</taxon>
    </lineage>
</organism>
<name>A0A8R1HVH8_CAEJA</name>
<dbReference type="Proteomes" id="UP000005237">
    <property type="component" value="Unassembled WGS sequence"/>
</dbReference>
<keyword evidence="4" id="KW-1185">Reference proteome</keyword>
<sequence length="210" mass="24343">MWQSRTEEQEKEIFALKEVSEKNDRLVVQLERDLANAVQDLGRTGELSTSIETTPIQNSDTSLLPILSSQRHRLHERVTNLEQTVSCEKAKNLSLESEIEKVRAENIKMVERIRFLQSTDQKSYNVEVGYLNEFGNSKKMTAHDKVTLNIGKTILASPRSRSVFFSYLLILHVLIMLVLYNFAFNQSVMRDAETECEYKFHQHMLDKHGH</sequence>
<reference evidence="4" key="1">
    <citation type="submission" date="2010-08" db="EMBL/GenBank/DDBJ databases">
        <authorList>
            <consortium name="Caenorhabditis japonica Sequencing Consortium"/>
            <person name="Wilson R.K."/>
        </authorList>
    </citation>
    <scope>NUCLEOTIDE SEQUENCE [LARGE SCALE GENOMIC DNA]</scope>
    <source>
        <strain evidence="4">DF5081</strain>
    </source>
</reference>
<dbReference type="GO" id="GO:0006891">
    <property type="term" value="P:intra-Golgi vesicle-mediated transport"/>
    <property type="evidence" value="ECO:0007669"/>
    <property type="project" value="InterPro"/>
</dbReference>
<reference evidence="3" key="2">
    <citation type="submission" date="2022-06" db="UniProtKB">
        <authorList>
            <consortium name="EnsemblMetazoa"/>
        </authorList>
    </citation>
    <scope>IDENTIFICATION</scope>
    <source>
        <strain evidence="3">DF5081</strain>
    </source>
</reference>
<evidence type="ECO:0000259" key="2">
    <source>
        <dbReference type="Pfam" id="PF08172"/>
    </source>
</evidence>
<dbReference type="AlphaFoldDB" id="A0A8R1HVH8"/>
<dbReference type="InterPro" id="IPR012955">
    <property type="entry name" value="CASP_C"/>
</dbReference>
<keyword evidence="1" id="KW-0812">Transmembrane</keyword>
<feature type="domain" description="CASP C-terminal" evidence="2">
    <location>
        <begin position="40"/>
        <end position="123"/>
    </location>
</feature>
<protein>
    <recommendedName>
        <fullName evidence="2">CASP C-terminal domain-containing protein</fullName>
    </recommendedName>
</protein>
<feature type="transmembrane region" description="Helical" evidence="1">
    <location>
        <begin position="164"/>
        <end position="183"/>
    </location>
</feature>
<dbReference type="Pfam" id="PF08172">
    <property type="entry name" value="CASP_C"/>
    <property type="match status" value="2"/>
</dbReference>
<dbReference type="EnsemblMetazoa" id="CJA13021b.1">
    <property type="protein sequence ID" value="CJA13021b.1"/>
    <property type="gene ID" value="WBGene00132225"/>
</dbReference>
<keyword evidence="1" id="KW-1133">Transmembrane helix</keyword>
<keyword evidence="1" id="KW-0472">Membrane</keyword>
<feature type="domain" description="CASP C-terminal" evidence="2">
    <location>
        <begin position="137"/>
        <end position="183"/>
    </location>
</feature>